<dbReference type="GO" id="GO:0046961">
    <property type="term" value="F:proton-transporting ATPase activity, rotational mechanism"/>
    <property type="evidence" value="ECO:0007669"/>
    <property type="project" value="TreeGrafter"/>
</dbReference>
<proteinExistence type="inferred from homology"/>
<evidence type="ECO:0000256" key="4">
    <source>
        <dbReference type="ARBA" id="ARBA00022692"/>
    </source>
</evidence>
<evidence type="ECO:0000256" key="14">
    <source>
        <dbReference type="SAM" id="Coils"/>
    </source>
</evidence>
<dbReference type="GO" id="GO:0045259">
    <property type="term" value="C:proton-transporting ATP synthase complex"/>
    <property type="evidence" value="ECO:0007669"/>
    <property type="project" value="UniProtKB-KW"/>
</dbReference>
<dbReference type="InterPro" id="IPR050059">
    <property type="entry name" value="ATP_synthase_B_chain"/>
</dbReference>
<keyword evidence="4 12" id="KW-0812">Transmembrane</keyword>
<dbReference type="GO" id="GO:0012505">
    <property type="term" value="C:endomembrane system"/>
    <property type="evidence" value="ECO:0007669"/>
    <property type="project" value="UniProtKB-SubCell"/>
</dbReference>
<dbReference type="GO" id="GO:0005886">
    <property type="term" value="C:plasma membrane"/>
    <property type="evidence" value="ECO:0007669"/>
    <property type="project" value="UniProtKB-SubCell"/>
</dbReference>
<keyword evidence="6 12" id="KW-1133">Transmembrane helix</keyword>
<keyword evidence="9 12" id="KW-0066">ATP synthesis</keyword>
<dbReference type="CDD" id="cd06503">
    <property type="entry name" value="ATP-synt_Fo_b"/>
    <property type="match status" value="1"/>
</dbReference>
<comment type="function">
    <text evidence="10 12">F(1)F(0) ATP synthase produces ATP from ADP in the presence of a proton or sodium gradient. F-type ATPases consist of two structural domains, F(1) containing the extramembraneous catalytic core and F(0) containing the membrane proton channel, linked together by a central stalk and a peripheral stalk. During catalysis, ATP synthesis in the catalytic domain of F(1) is coupled via a rotary mechanism of the central stalk subunits to proton translocation.</text>
</comment>
<dbReference type="AlphaFoldDB" id="A0A9D8PPM2"/>
<keyword evidence="12" id="KW-1003">Cell membrane</keyword>
<dbReference type="PANTHER" id="PTHR33445:SF2">
    <property type="entry name" value="ATP SYNTHASE SUBUNIT B', CHLOROPLASTIC"/>
    <property type="match status" value="1"/>
</dbReference>
<accession>A0A9D8PPM2</accession>
<evidence type="ECO:0000256" key="9">
    <source>
        <dbReference type="ARBA" id="ARBA00023310"/>
    </source>
</evidence>
<reference evidence="15" key="1">
    <citation type="journal article" date="2021" name="Environ. Microbiol.">
        <title>Genomic characterization of three novel Desulfobacterota classes expand the metabolic and phylogenetic diversity of the phylum.</title>
        <authorList>
            <person name="Murphy C.L."/>
            <person name="Biggerstaff J."/>
            <person name="Eichhorn A."/>
            <person name="Ewing E."/>
            <person name="Shahan R."/>
            <person name="Soriano D."/>
            <person name="Stewart S."/>
            <person name="VanMol K."/>
            <person name="Walker R."/>
            <person name="Walters P."/>
            <person name="Elshahed M.S."/>
            <person name="Youssef N.H."/>
        </authorList>
    </citation>
    <scope>NUCLEOTIDE SEQUENCE</scope>
    <source>
        <strain evidence="15">Zod_Metabat.24</strain>
    </source>
</reference>
<keyword evidence="8 12" id="KW-0472">Membrane</keyword>
<gene>
    <name evidence="12" type="primary">atpF</name>
    <name evidence="15" type="ORF">JW984_10145</name>
</gene>
<comment type="similarity">
    <text evidence="1 12 13">Belongs to the ATPase B chain family.</text>
</comment>
<dbReference type="HAMAP" id="MF_01398">
    <property type="entry name" value="ATP_synth_b_bprime"/>
    <property type="match status" value="1"/>
</dbReference>
<reference evidence="15" key="2">
    <citation type="submission" date="2021-01" db="EMBL/GenBank/DDBJ databases">
        <authorList>
            <person name="Hahn C.R."/>
            <person name="Youssef N.H."/>
            <person name="Elshahed M."/>
        </authorList>
    </citation>
    <scope>NUCLEOTIDE SEQUENCE</scope>
    <source>
        <strain evidence="15">Zod_Metabat.24</strain>
    </source>
</reference>
<keyword evidence="2 12" id="KW-0813">Transport</keyword>
<comment type="caution">
    <text evidence="15">The sequence shown here is derived from an EMBL/GenBank/DDBJ whole genome shotgun (WGS) entry which is preliminary data.</text>
</comment>
<dbReference type="EMBL" id="JAFGIX010000052">
    <property type="protein sequence ID" value="MBN1573543.1"/>
    <property type="molecule type" value="Genomic_DNA"/>
</dbReference>
<dbReference type="GO" id="GO:0046933">
    <property type="term" value="F:proton-transporting ATP synthase activity, rotational mechanism"/>
    <property type="evidence" value="ECO:0007669"/>
    <property type="project" value="UniProtKB-UniRule"/>
</dbReference>
<dbReference type="InterPro" id="IPR002146">
    <property type="entry name" value="ATP_synth_b/b'su_bac/chlpt"/>
</dbReference>
<keyword evidence="3 12" id="KW-0138">CF(0)</keyword>
<evidence type="ECO:0000256" key="7">
    <source>
        <dbReference type="ARBA" id="ARBA00023065"/>
    </source>
</evidence>
<evidence type="ECO:0000256" key="6">
    <source>
        <dbReference type="ARBA" id="ARBA00022989"/>
    </source>
</evidence>
<evidence type="ECO:0000256" key="10">
    <source>
        <dbReference type="ARBA" id="ARBA00025198"/>
    </source>
</evidence>
<evidence type="ECO:0000256" key="1">
    <source>
        <dbReference type="ARBA" id="ARBA00005513"/>
    </source>
</evidence>
<evidence type="ECO:0000256" key="13">
    <source>
        <dbReference type="RuleBase" id="RU003848"/>
    </source>
</evidence>
<comment type="subcellular location">
    <subcellularLocation>
        <location evidence="12">Cell membrane</location>
        <topology evidence="12">Single-pass membrane protein</topology>
    </subcellularLocation>
    <subcellularLocation>
        <location evidence="11">Endomembrane system</location>
        <topology evidence="11">Single-pass membrane protein</topology>
    </subcellularLocation>
</comment>
<keyword evidence="14" id="KW-0175">Coiled coil</keyword>
<protein>
    <recommendedName>
        <fullName evidence="12">ATP synthase subunit b</fullName>
    </recommendedName>
    <alternativeName>
        <fullName evidence="12">ATP synthase F(0) sector subunit b</fullName>
    </alternativeName>
    <alternativeName>
        <fullName evidence="12">ATPase subunit I</fullName>
    </alternativeName>
    <alternativeName>
        <fullName evidence="12">F-type ATPase subunit b</fullName>
        <shortName evidence="12">F-ATPase subunit b</shortName>
    </alternativeName>
</protein>
<dbReference type="Proteomes" id="UP000809273">
    <property type="component" value="Unassembled WGS sequence"/>
</dbReference>
<evidence type="ECO:0000256" key="11">
    <source>
        <dbReference type="ARBA" id="ARBA00037847"/>
    </source>
</evidence>
<comment type="subunit">
    <text evidence="12">F-type ATPases have 2 components, F(1) - the catalytic core - and F(0) - the membrane proton channel. F(1) has five subunits: alpha(3), beta(3), gamma(1), delta(1), epsilon(1). F(0) has three main subunits: a(1), b(2) and c(10-14). The alpha and beta chains form an alternating ring which encloses part of the gamma chain. F(1) is attached to F(0) by a central stalk formed by the gamma and epsilon chains, while a peripheral stalk is formed by the delta and b chains.</text>
</comment>
<evidence type="ECO:0000256" key="8">
    <source>
        <dbReference type="ARBA" id="ARBA00023136"/>
    </source>
</evidence>
<evidence type="ECO:0000256" key="3">
    <source>
        <dbReference type="ARBA" id="ARBA00022547"/>
    </source>
</evidence>
<evidence type="ECO:0000256" key="5">
    <source>
        <dbReference type="ARBA" id="ARBA00022781"/>
    </source>
</evidence>
<evidence type="ECO:0000256" key="12">
    <source>
        <dbReference type="HAMAP-Rule" id="MF_01398"/>
    </source>
</evidence>
<evidence type="ECO:0000313" key="15">
    <source>
        <dbReference type="EMBL" id="MBN1573543.1"/>
    </source>
</evidence>
<evidence type="ECO:0000256" key="2">
    <source>
        <dbReference type="ARBA" id="ARBA00022448"/>
    </source>
</evidence>
<comment type="function">
    <text evidence="12">Component of the F(0) channel, it forms part of the peripheral stalk, linking F(1) to F(0).</text>
</comment>
<organism evidence="15 16">
    <name type="scientific">Candidatus Zymogenus saltonus</name>
    <dbReference type="NCBI Taxonomy" id="2844893"/>
    <lineage>
        <taxon>Bacteria</taxon>
        <taxon>Deltaproteobacteria</taxon>
        <taxon>Candidatus Zymogenia</taxon>
        <taxon>Candidatus Zymogeniales</taxon>
        <taxon>Candidatus Zymogenaceae</taxon>
        <taxon>Candidatus Zymogenus</taxon>
    </lineage>
</organism>
<name>A0A9D8PPM2_9DELT</name>
<evidence type="ECO:0000313" key="16">
    <source>
        <dbReference type="Proteomes" id="UP000809273"/>
    </source>
</evidence>
<sequence length="141" mass="16646">MLELNFTFFIQMINFLAFVLVINWLLVKPILRVLDERRNRVEGNEEESERLLAESERIFNEYQTALKEARIEASREKERLRSEGIERESEIIKTAKEESKNMTDKLKEEIAKESEMALAKMKNEADVLSKVIAEKILEREI</sequence>
<dbReference type="PANTHER" id="PTHR33445">
    <property type="entry name" value="ATP SYNTHASE SUBUNIT B', CHLOROPLASTIC"/>
    <property type="match status" value="1"/>
</dbReference>
<keyword evidence="5 12" id="KW-0375">Hydrogen ion transport</keyword>
<feature type="transmembrane region" description="Helical" evidence="12">
    <location>
        <begin position="6"/>
        <end position="27"/>
    </location>
</feature>
<keyword evidence="7 12" id="KW-0406">Ion transport</keyword>
<dbReference type="Pfam" id="PF00430">
    <property type="entry name" value="ATP-synt_B"/>
    <property type="match status" value="1"/>
</dbReference>
<feature type="coiled-coil region" evidence="14">
    <location>
        <begin position="34"/>
        <end position="116"/>
    </location>
</feature>